<dbReference type="InterPro" id="IPR016169">
    <property type="entry name" value="FAD-bd_PCMH_sub2"/>
</dbReference>
<dbReference type="SUPFAM" id="SSF56176">
    <property type="entry name" value="FAD-binding/transporter-associated domain-like"/>
    <property type="match status" value="1"/>
</dbReference>
<proteinExistence type="predicted"/>
<gene>
    <name evidence="4" type="ORF">EYC98_05435</name>
</gene>
<keyword evidence="5" id="KW-1185">Reference proteome</keyword>
<evidence type="ECO:0000256" key="1">
    <source>
        <dbReference type="ARBA" id="ARBA00022630"/>
    </source>
</evidence>
<dbReference type="InterPro" id="IPR016166">
    <property type="entry name" value="FAD-bd_PCMH"/>
</dbReference>
<dbReference type="Pfam" id="PF01565">
    <property type="entry name" value="FAD_binding_4"/>
    <property type="match status" value="1"/>
</dbReference>
<dbReference type="InterPro" id="IPR036318">
    <property type="entry name" value="FAD-bd_PCMH-like_sf"/>
</dbReference>
<dbReference type="PANTHER" id="PTHR11748:SF103">
    <property type="entry name" value="GLYCOLATE OXIDASE SUBUNIT GLCE"/>
    <property type="match status" value="1"/>
</dbReference>
<organism evidence="4 5">
    <name type="scientific">Candidatus Litorirhabdus singularis</name>
    <dbReference type="NCBI Taxonomy" id="2518993"/>
    <lineage>
        <taxon>Bacteria</taxon>
        <taxon>Pseudomonadati</taxon>
        <taxon>Pseudomonadota</taxon>
        <taxon>Gammaproteobacteria</taxon>
        <taxon>Cellvibrionales</taxon>
        <taxon>Halieaceae</taxon>
        <taxon>Candidatus Litorirhabdus</taxon>
    </lineage>
</organism>
<dbReference type="PROSITE" id="PS51387">
    <property type="entry name" value="FAD_PCMH"/>
    <property type="match status" value="1"/>
</dbReference>
<reference evidence="4" key="1">
    <citation type="submission" date="2019-02" db="EMBL/GenBank/DDBJ databases">
        <authorList>
            <person name="Li S.-H."/>
        </authorList>
    </citation>
    <scope>NUCLEOTIDE SEQUENCE</scope>
    <source>
        <strain evidence="4">IMCC14734</strain>
    </source>
</reference>
<evidence type="ECO:0000313" key="4">
    <source>
        <dbReference type="EMBL" id="MCX2980311.1"/>
    </source>
</evidence>
<sequence>MSTDCTEQLAAQVRDARVSGDTLAICGAGSKPWRNQLTGVRLNMLEHSGVVAYDPSELVIVVRAGTTLVELDRLLAEQGQMLAAEPPSFGDASTVGGAIALGWSGSRRPFGGALRDAVLGIRMINGLGEVLSFGGQVMKNVAGFDVARLMTGSLGHLGVILEASLRVVPMPPAEVTLRLECDSAEAAVLRVRAALQEGAPVTGASYCAGVQRVRLAGHGTTLAILCQQWQAQQEDNSFWEQLRRVQAPAGFPAASVDDWNGQLQWRFTEDGNIARQALGRAPVELAQGLDFSNADPTLAALQEQLRVAFDPHAIFEQTR</sequence>
<dbReference type="Proteomes" id="UP001143362">
    <property type="component" value="Unassembled WGS sequence"/>
</dbReference>
<dbReference type="EMBL" id="SHNN01000001">
    <property type="protein sequence ID" value="MCX2980311.1"/>
    <property type="molecule type" value="Genomic_DNA"/>
</dbReference>
<dbReference type="RefSeq" id="WP_279244288.1">
    <property type="nucleotide sequence ID" value="NZ_SHNN01000001.1"/>
</dbReference>
<accession>A0ABT3TEV9</accession>
<name>A0ABT3TEV9_9GAMM</name>
<protein>
    <submittedName>
        <fullName evidence="4">FAD-binding protein</fullName>
    </submittedName>
</protein>
<keyword evidence="1" id="KW-0285">Flavoprotein</keyword>
<dbReference type="PANTHER" id="PTHR11748">
    <property type="entry name" value="D-LACTATE DEHYDROGENASE"/>
    <property type="match status" value="1"/>
</dbReference>
<dbReference type="SUPFAM" id="SSF55103">
    <property type="entry name" value="FAD-linked oxidases, C-terminal domain"/>
    <property type="match status" value="1"/>
</dbReference>
<dbReference type="Gene3D" id="3.30.465.10">
    <property type="match status" value="1"/>
</dbReference>
<dbReference type="InterPro" id="IPR016164">
    <property type="entry name" value="FAD-linked_Oxase-like_C"/>
</dbReference>
<dbReference type="InterPro" id="IPR006094">
    <property type="entry name" value="Oxid_FAD_bind_N"/>
</dbReference>
<comment type="caution">
    <text evidence="4">The sequence shown here is derived from an EMBL/GenBank/DDBJ whole genome shotgun (WGS) entry which is preliminary data.</text>
</comment>
<evidence type="ECO:0000313" key="5">
    <source>
        <dbReference type="Proteomes" id="UP001143362"/>
    </source>
</evidence>
<keyword evidence="2" id="KW-0274">FAD</keyword>
<evidence type="ECO:0000256" key="2">
    <source>
        <dbReference type="ARBA" id="ARBA00022827"/>
    </source>
</evidence>
<evidence type="ECO:0000259" key="3">
    <source>
        <dbReference type="PROSITE" id="PS51387"/>
    </source>
</evidence>
<feature type="domain" description="FAD-binding PCMH-type" evidence="3">
    <location>
        <begin position="1"/>
        <end position="170"/>
    </location>
</feature>